<gene>
    <name evidence="3" type="ORF">JZ751_002143</name>
</gene>
<evidence type="ECO:0000313" key="4">
    <source>
        <dbReference type="Proteomes" id="UP000824540"/>
    </source>
</evidence>
<feature type="compositionally biased region" description="Basic residues" evidence="1">
    <location>
        <begin position="139"/>
        <end position="156"/>
    </location>
</feature>
<feature type="compositionally biased region" description="Basic and acidic residues" evidence="1">
    <location>
        <begin position="235"/>
        <end position="275"/>
    </location>
</feature>
<feature type="compositionally biased region" description="Basic residues" evidence="1">
    <location>
        <begin position="192"/>
        <end position="203"/>
    </location>
</feature>
<keyword evidence="4" id="KW-1185">Reference proteome</keyword>
<proteinExistence type="predicted"/>
<feature type="region of interest" description="Disordered" evidence="1">
    <location>
        <begin position="1"/>
        <end position="53"/>
    </location>
</feature>
<dbReference type="OrthoDB" id="9450049at2759"/>
<dbReference type="InterPro" id="IPR029341">
    <property type="entry name" value="FAM21/CAPZIP"/>
</dbReference>
<sequence length="304" mass="33063">MPTPGGIEEKKPVRRRPPRTLQLTKKTEEQTDEEIPANASPNAPKVRPRSSPVIEKLQANLALTPTALIPSPKSPEVKLQPTPFSPSPTLPPISPLTPPSPSLNTPSPTLSPALVSEEETPISFEDPPEGTVLPSINKSRARLSFKRRPPTRQHRKSCGEEVETAGEGSYQCQPDSQQRDKGEGETPEKANRKQRRVRVRKSSNRNGEKGDNTERDAGAVLEMLDKAPPGANEDSAEKVAIEGDAKSQKEDPAEPEGEKLQGEICAENRIRASGKEDEETQSQQQEGEERGIGTDEDNGKSAGE</sequence>
<name>A0A8T2PFZ6_9TELE</name>
<reference evidence="3" key="1">
    <citation type="thesis" date="2021" institute="BYU ScholarsArchive" country="Provo, UT, USA">
        <title>Applications of and Algorithms for Genome Assembly and Genomic Analyses with an Emphasis on Marine Teleosts.</title>
        <authorList>
            <person name="Pickett B.D."/>
        </authorList>
    </citation>
    <scope>NUCLEOTIDE SEQUENCE</scope>
    <source>
        <strain evidence="3">HI-2016</strain>
    </source>
</reference>
<evidence type="ECO:0000256" key="1">
    <source>
        <dbReference type="SAM" id="MobiDB-lite"/>
    </source>
</evidence>
<dbReference type="AlphaFoldDB" id="A0A8T2PFZ6"/>
<protein>
    <recommendedName>
        <fullName evidence="2">FAM21/CAPZIP domain-containing protein</fullName>
    </recommendedName>
</protein>
<evidence type="ECO:0000259" key="2">
    <source>
        <dbReference type="Pfam" id="PF15255"/>
    </source>
</evidence>
<evidence type="ECO:0000313" key="3">
    <source>
        <dbReference type="EMBL" id="KAG9348408.1"/>
    </source>
</evidence>
<dbReference type="EMBL" id="JAFBMS010000011">
    <property type="protein sequence ID" value="KAG9348408.1"/>
    <property type="molecule type" value="Genomic_DNA"/>
</dbReference>
<feature type="compositionally biased region" description="Basic and acidic residues" evidence="1">
    <location>
        <begin position="287"/>
        <end position="304"/>
    </location>
</feature>
<comment type="caution">
    <text evidence="3">The sequence shown here is derived from an EMBL/GenBank/DDBJ whole genome shotgun (WGS) entry which is preliminary data.</text>
</comment>
<feature type="compositionally biased region" description="Pro residues" evidence="1">
    <location>
        <begin position="83"/>
        <end position="101"/>
    </location>
</feature>
<dbReference type="Pfam" id="PF15255">
    <property type="entry name" value="CAP-ZIP_m"/>
    <property type="match status" value="1"/>
</dbReference>
<dbReference type="Proteomes" id="UP000824540">
    <property type="component" value="Unassembled WGS sequence"/>
</dbReference>
<organism evidence="3 4">
    <name type="scientific">Albula glossodonta</name>
    <name type="common">roundjaw bonefish</name>
    <dbReference type="NCBI Taxonomy" id="121402"/>
    <lineage>
        <taxon>Eukaryota</taxon>
        <taxon>Metazoa</taxon>
        <taxon>Chordata</taxon>
        <taxon>Craniata</taxon>
        <taxon>Vertebrata</taxon>
        <taxon>Euteleostomi</taxon>
        <taxon>Actinopterygii</taxon>
        <taxon>Neopterygii</taxon>
        <taxon>Teleostei</taxon>
        <taxon>Albuliformes</taxon>
        <taxon>Albulidae</taxon>
        <taxon>Albula</taxon>
    </lineage>
</organism>
<feature type="region of interest" description="Disordered" evidence="1">
    <location>
        <begin position="65"/>
        <end position="304"/>
    </location>
</feature>
<feature type="compositionally biased region" description="Basic and acidic residues" evidence="1">
    <location>
        <begin position="206"/>
        <end position="217"/>
    </location>
</feature>
<feature type="domain" description="FAM21/CAPZIP" evidence="2">
    <location>
        <begin position="49"/>
        <end position="187"/>
    </location>
</feature>
<feature type="compositionally biased region" description="Low complexity" evidence="1">
    <location>
        <begin position="102"/>
        <end position="112"/>
    </location>
</feature>
<feature type="compositionally biased region" description="Basic and acidic residues" evidence="1">
    <location>
        <begin position="177"/>
        <end position="191"/>
    </location>
</feature>
<accession>A0A8T2PFZ6</accession>